<evidence type="ECO:0000313" key="3">
    <source>
        <dbReference type="Proteomes" id="UP000580474"/>
    </source>
</evidence>
<evidence type="ECO:0000313" key="2">
    <source>
        <dbReference type="EMBL" id="MBB5071790.1"/>
    </source>
</evidence>
<dbReference type="Proteomes" id="UP000580474">
    <property type="component" value="Unassembled WGS sequence"/>
</dbReference>
<evidence type="ECO:0000256" key="1">
    <source>
        <dbReference type="SAM" id="MobiDB-lite"/>
    </source>
</evidence>
<protein>
    <submittedName>
        <fullName evidence="2">Uncharacterized protein</fullName>
    </submittedName>
</protein>
<sequence length="114" mass="12593">MNTESMLGWLTAMGVPAELVSLGTEADHTWCLLREEIDGVPGWEVFWREQGNRYDWARFGSEQVACFYLFGRLTWTQALRGVIGPTDPDHSATRPPAGTAPREPATPPHGTPAP</sequence>
<keyword evidence="3" id="KW-1185">Reference proteome</keyword>
<dbReference type="EMBL" id="JACHIV010000001">
    <property type="protein sequence ID" value="MBB5071790.1"/>
    <property type="molecule type" value="Genomic_DNA"/>
</dbReference>
<reference evidence="2 3" key="1">
    <citation type="submission" date="2020-08" db="EMBL/GenBank/DDBJ databases">
        <title>Sequencing the genomes of 1000 actinobacteria strains.</title>
        <authorList>
            <person name="Klenk H.-P."/>
        </authorList>
    </citation>
    <scope>NUCLEOTIDE SEQUENCE [LARGE SCALE GENOMIC DNA]</scope>
    <source>
        <strain evidence="2 3">DSM 45582</strain>
    </source>
</reference>
<proteinExistence type="predicted"/>
<name>A0A840NIU6_9PSEU</name>
<gene>
    <name evidence="2" type="ORF">BJ969_004878</name>
</gene>
<dbReference type="AlphaFoldDB" id="A0A840NIU6"/>
<accession>A0A840NIU6</accession>
<comment type="caution">
    <text evidence="2">The sequence shown here is derived from an EMBL/GenBank/DDBJ whole genome shotgun (WGS) entry which is preliminary data.</text>
</comment>
<feature type="region of interest" description="Disordered" evidence="1">
    <location>
        <begin position="81"/>
        <end position="114"/>
    </location>
</feature>
<feature type="compositionally biased region" description="Pro residues" evidence="1">
    <location>
        <begin position="104"/>
        <end position="114"/>
    </location>
</feature>
<organism evidence="2 3">
    <name type="scientific">Saccharopolyspora gloriosae</name>
    <dbReference type="NCBI Taxonomy" id="455344"/>
    <lineage>
        <taxon>Bacteria</taxon>
        <taxon>Bacillati</taxon>
        <taxon>Actinomycetota</taxon>
        <taxon>Actinomycetes</taxon>
        <taxon>Pseudonocardiales</taxon>
        <taxon>Pseudonocardiaceae</taxon>
        <taxon>Saccharopolyspora</taxon>
    </lineage>
</organism>